<dbReference type="RefSeq" id="WP_379660700.1">
    <property type="nucleotide sequence ID" value="NZ_JBHUDG010000001.1"/>
</dbReference>
<dbReference type="EMBL" id="JBHUDG010000001">
    <property type="protein sequence ID" value="MFD1628313.1"/>
    <property type="molecule type" value="Genomic_DNA"/>
</dbReference>
<evidence type="ECO:0000313" key="2">
    <source>
        <dbReference type="EMBL" id="MFD1628313.1"/>
    </source>
</evidence>
<dbReference type="PANTHER" id="PTHR35580">
    <property type="entry name" value="CELL SURFACE GLYCOPROTEIN (S-LAYER PROTEIN)-LIKE PROTEIN"/>
    <property type="match status" value="1"/>
</dbReference>
<dbReference type="PANTHER" id="PTHR35580:SF1">
    <property type="entry name" value="PHYTASE-LIKE DOMAIN-CONTAINING PROTEIN"/>
    <property type="match status" value="1"/>
</dbReference>
<feature type="domain" description="Secretion system C-terminal sorting" evidence="1">
    <location>
        <begin position="611"/>
        <end position="682"/>
    </location>
</feature>
<dbReference type="InterPro" id="IPR013783">
    <property type="entry name" value="Ig-like_fold"/>
</dbReference>
<dbReference type="InterPro" id="IPR052918">
    <property type="entry name" value="Motility_Chemotaxis_Reg"/>
</dbReference>
<accession>A0ABW4I7U8</accession>
<dbReference type="InterPro" id="IPR026444">
    <property type="entry name" value="Secre_tail"/>
</dbReference>
<name>A0ABW4I7U8_9SPHI</name>
<dbReference type="NCBIfam" id="TIGR04183">
    <property type="entry name" value="Por_Secre_tail"/>
    <property type="match status" value="1"/>
</dbReference>
<dbReference type="Pfam" id="PF18962">
    <property type="entry name" value="Por_Secre_tail"/>
    <property type="match status" value="1"/>
</dbReference>
<dbReference type="Gene3D" id="2.60.40.10">
    <property type="entry name" value="Immunoglobulins"/>
    <property type="match status" value="1"/>
</dbReference>
<evidence type="ECO:0000313" key="3">
    <source>
        <dbReference type="Proteomes" id="UP001597118"/>
    </source>
</evidence>
<organism evidence="2 3">
    <name type="scientific">Pseudopedobacter beijingensis</name>
    <dbReference type="NCBI Taxonomy" id="1207056"/>
    <lineage>
        <taxon>Bacteria</taxon>
        <taxon>Pseudomonadati</taxon>
        <taxon>Bacteroidota</taxon>
        <taxon>Sphingobacteriia</taxon>
        <taxon>Sphingobacteriales</taxon>
        <taxon>Sphingobacteriaceae</taxon>
        <taxon>Pseudopedobacter</taxon>
    </lineage>
</organism>
<dbReference type="Proteomes" id="UP001597118">
    <property type="component" value="Unassembled WGS sequence"/>
</dbReference>
<gene>
    <name evidence="2" type="ORF">ACFSAH_00410</name>
</gene>
<dbReference type="Gene3D" id="2.60.40.3080">
    <property type="match status" value="1"/>
</dbReference>
<dbReference type="SUPFAM" id="SSF101898">
    <property type="entry name" value="NHL repeat"/>
    <property type="match status" value="1"/>
</dbReference>
<dbReference type="InterPro" id="IPR010620">
    <property type="entry name" value="SBBP_repeat"/>
</dbReference>
<proteinExistence type="predicted"/>
<reference evidence="3" key="1">
    <citation type="journal article" date="2019" name="Int. J. Syst. Evol. Microbiol.">
        <title>The Global Catalogue of Microorganisms (GCM) 10K type strain sequencing project: providing services to taxonomists for standard genome sequencing and annotation.</title>
        <authorList>
            <consortium name="The Broad Institute Genomics Platform"/>
            <consortium name="The Broad Institute Genome Sequencing Center for Infectious Disease"/>
            <person name="Wu L."/>
            <person name="Ma J."/>
        </authorList>
    </citation>
    <scope>NUCLEOTIDE SEQUENCE [LARGE SCALE GENOMIC DNA]</scope>
    <source>
        <strain evidence="3">CCUG 53762</strain>
    </source>
</reference>
<protein>
    <submittedName>
        <fullName evidence="2">SBBP repeat-containing protein</fullName>
    </submittedName>
</protein>
<evidence type="ECO:0000259" key="1">
    <source>
        <dbReference type="Pfam" id="PF18962"/>
    </source>
</evidence>
<comment type="caution">
    <text evidence="2">The sequence shown here is derived from an EMBL/GenBank/DDBJ whole genome shotgun (WGS) entry which is preliminary data.</text>
</comment>
<dbReference type="Pfam" id="PF06739">
    <property type="entry name" value="SBBP"/>
    <property type="match status" value="2"/>
</dbReference>
<keyword evidence="3" id="KW-1185">Reference proteome</keyword>
<sequence>MKQTLQKMKLSFFLIIWLLAPVFINAQTNQFGWVQQLGSTGAETVAGIAHDADGNVYVTGSISADVTVTLVDNTIVNLVNNGSTDIFIAKINSSGKYVWIKNIGGTGADVGQKIKVDFEGNLIISGQFTGSNINFNPEGPAQQVSSAGSVDAFILKLKSNGEFIWVKRIGSTGADYAYALDVDANGNVYTGGRFQYTVDFDPGSGEYKLIANSEVASTAFDAYVLKLDKNGDFIWAKSFGGKGWDVVNGLAVDIAQNVYLTGRFEQEANFNPDPLAVAHKVTAVYQDAFILKLDMNGAFVWNRTIFSNTATNDVWGNDLTVDKKGNVLATGFFTGTAKFSSATTELVSKGNRDIYVVKVSPLGDLTWFKGIGGTSDDRGEGIFTDANGEVYFTGRFAQNNVDFGNGVELSAGGQFDVFVIKINTDGTAQWAERFGGTVAELGGTGNVAGTDIGYAISVDLSGNVYTAGVFAGSAIFDFPAKTAKLTTLGGNDVFISKIAQVGFVLPVSFIKFYLEESPAGNKLLWQTATETTNSHFDLERSSDGLTFHAIKTIAGNGTSQSINYYHYLDRDINLNENYYYRLKQVDFNGNISYSTLVSSKKGKAQGFELSVYPNPVIENLTIGSNQSLIGAKLIIINSLGETVYTKTNLNGKQVQVDMSSFPHGIYVLQLQHNDEFVSYKIVK</sequence>